<dbReference type="PANTHER" id="PTHR33988">
    <property type="entry name" value="ENDORIBONUCLEASE MAZF-RELATED"/>
    <property type="match status" value="1"/>
</dbReference>
<dbReference type="Gene3D" id="2.30.30.110">
    <property type="match status" value="1"/>
</dbReference>
<dbReference type="InterPro" id="IPR003477">
    <property type="entry name" value="PemK-like"/>
</dbReference>
<sequence>MKQGEIWEVYLDPIKGSEQGGRRPAIILSGNLVNANLKTVIVCPLTTKLKNYHGNLIVSPSKQNGLKAKSEVMAIHVRSIAKEHFKNKLGVFDNREMSIIIEGLSKIIKY</sequence>
<dbReference type="RefSeq" id="WP_311400619.1">
    <property type="nucleotide sequence ID" value="NZ_JAVRBG010000002.1"/>
</dbReference>
<keyword evidence="1 2" id="KW-0378">Hydrolase</keyword>
<organism evidence="2 3">
    <name type="scientific">Mesonia ostreae</name>
    <dbReference type="NCBI Taxonomy" id="861110"/>
    <lineage>
        <taxon>Bacteria</taxon>
        <taxon>Pseudomonadati</taxon>
        <taxon>Bacteroidota</taxon>
        <taxon>Flavobacteriia</taxon>
        <taxon>Flavobacteriales</taxon>
        <taxon>Flavobacteriaceae</taxon>
        <taxon>Mesonia</taxon>
    </lineage>
</organism>
<dbReference type="Proteomes" id="UP001182991">
    <property type="component" value="Unassembled WGS sequence"/>
</dbReference>
<dbReference type="GO" id="GO:0016787">
    <property type="term" value="F:hydrolase activity"/>
    <property type="evidence" value="ECO:0007669"/>
    <property type="project" value="UniProtKB-KW"/>
</dbReference>
<name>A0ABU2KG47_9FLAO</name>
<dbReference type="PIRSF" id="PIRSF033490">
    <property type="entry name" value="MazF"/>
    <property type="match status" value="1"/>
</dbReference>
<comment type="caution">
    <text evidence="2">The sequence shown here is derived from an EMBL/GenBank/DDBJ whole genome shotgun (WGS) entry which is preliminary data.</text>
</comment>
<comment type="function">
    <text evidence="1">Toxic component of a type II toxin-antitoxin (TA) system.</text>
</comment>
<accession>A0ABU2KG47</accession>
<gene>
    <name evidence="2" type="ORF">RLT85_03290</name>
</gene>
<keyword evidence="1" id="KW-0255">Endonuclease</keyword>
<keyword evidence="1" id="KW-0540">Nuclease</keyword>
<dbReference type="InterPro" id="IPR011067">
    <property type="entry name" value="Plasmid_toxin/cell-grow_inhib"/>
</dbReference>
<evidence type="ECO:0000313" key="3">
    <source>
        <dbReference type="Proteomes" id="UP001182991"/>
    </source>
</evidence>
<dbReference type="EMBL" id="JAVRBG010000002">
    <property type="protein sequence ID" value="MDT0293649.1"/>
    <property type="molecule type" value="Genomic_DNA"/>
</dbReference>
<dbReference type="SUPFAM" id="SSF50118">
    <property type="entry name" value="Cell growth inhibitor/plasmid maintenance toxic component"/>
    <property type="match status" value="1"/>
</dbReference>
<evidence type="ECO:0000256" key="1">
    <source>
        <dbReference type="PIRNR" id="PIRNR033490"/>
    </source>
</evidence>
<dbReference type="Pfam" id="PF02452">
    <property type="entry name" value="PemK_toxin"/>
    <property type="match status" value="1"/>
</dbReference>
<comment type="similarity">
    <text evidence="1">Belongs to the PemK/MazF family.</text>
</comment>
<reference evidence="3" key="1">
    <citation type="submission" date="2023-07" db="EMBL/GenBank/DDBJ databases">
        <title>Isolating and identifying novel microbial strains from the Mariana Trench.</title>
        <authorList>
            <person name="Fu H."/>
        </authorList>
    </citation>
    <scope>NUCLEOTIDE SEQUENCE [LARGE SCALE GENOMIC DNA]</scope>
    <source>
        <strain evidence="3">T-y2</strain>
    </source>
</reference>
<dbReference type="EC" id="3.1.-.-" evidence="1"/>
<proteinExistence type="inferred from homology"/>
<keyword evidence="3" id="KW-1185">Reference proteome</keyword>
<evidence type="ECO:0000313" key="2">
    <source>
        <dbReference type="EMBL" id="MDT0293649.1"/>
    </source>
</evidence>
<protein>
    <recommendedName>
        <fullName evidence="1">mRNA interferase</fullName>
        <ecNumber evidence="1">3.1.-.-</ecNumber>
    </recommendedName>
</protein>